<dbReference type="GO" id="GO:0003723">
    <property type="term" value="F:RNA binding"/>
    <property type="evidence" value="ECO:0007669"/>
    <property type="project" value="UniProtKB-KW"/>
</dbReference>
<dbReference type="EMBL" id="JAGKQH010000019">
    <property type="protein sequence ID" value="KAG6572457.1"/>
    <property type="molecule type" value="Genomic_DNA"/>
</dbReference>
<gene>
    <name evidence="7" type="primary">dbe</name>
    <name evidence="7" type="ORF">SDJN03_29185</name>
</gene>
<evidence type="ECO:0000256" key="4">
    <source>
        <dbReference type="PROSITE-ProRule" id="PRU00175"/>
    </source>
</evidence>
<organism evidence="7 8">
    <name type="scientific">Cucurbita argyrosperma subsp. sororia</name>
    <dbReference type="NCBI Taxonomy" id="37648"/>
    <lineage>
        <taxon>Eukaryota</taxon>
        <taxon>Viridiplantae</taxon>
        <taxon>Streptophyta</taxon>
        <taxon>Embryophyta</taxon>
        <taxon>Tracheophyta</taxon>
        <taxon>Spermatophyta</taxon>
        <taxon>Magnoliopsida</taxon>
        <taxon>eudicotyledons</taxon>
        <taxon>Gunneridae</taxon>
        <taxon>Pentapetalae</taxon>
        <taxon>rosids</taxon>
        <taxon>fabids</taxon>
        <taxon>Cucurbitales</taxon>
        <taxon>Cucurbitaceae</taxon>
        <taxon>Cucurbiteae</taxon>
        <taxon>Cucurbita</taxon>
    </lineage>
</organism>
<dbReference type="InterPro" id="IPR024166">
    <property type="entry name" value="rRNA_assembly_KRR1"/>
</dbReference>
<keyword evidence="4" id="KW-0479">Metal-binding</keyword>
<dbReference type="AlphaFoldDB" id="A0AAV6LZG3"/>
<feature type="non-terminal residue" evidence="7">
    <location>
        <position position="1"/>
    </location>
</feature>
<evidence type="ECO:0000313" key="8">
    <source>
        <dbReference type="Proteomes" id="UP000685013"/>
    </source>
</evidence>
<name>A0AAV6LZG3_9ROSI</name>
<feature type="region of interest" description="Disordered" evidence="5">
    <location>
        <begin position="590"/>
        <end position="615"/>
    </location>
</feature>
<keyword evidence="4" id="KW-0862">Zinc</keyword>
<feature type="domain" description="RING-type" evidence="6">
    <location>
        <begin position="320"/>
        <end position="355"/>
    </location>
</feature>
<feature type="compositionally biased region" description="Basic and acidic residues" evidence="5">
    <location>
        <begin position="235"/>
        <end position="250"/>
    </location>
</feature>
<comment type="subcellular location">
    <subcellularLocation>
        <location evidence="1">Nucleus</location>
        <location evidence="1">Nucleolus</location>
    </subcellularLocation>
</comment>
<dbReference type="InterPro" id="IPR041174">
    <property type="entry name" value="KRR1-like_KH1"/>
</dbReference>
<evidence type="ECO:0000259" key="6">
    <source>
        <dbReference type="PROSITE" id="PS50089"/>
    </source>
</evidence>
<dbReference type="CDD" id="cd22394">
    <property type="entry name" value="KH-I_KRR1_rpt2"/>
    <property type="match status" value="1"/>
</dbReference>
<proteinExistence type="predicted"/>
<feature type="compositionally biased region" description="Basic and acidic residues" evidence="5">
    <location>
        <begin position="631"/>
        <end position="657"/>
    </location>
</feature>
<keyword evidence="3" id="KW-0539">Nucleus</keyword>
<dbReference type="PANTHER" id="PTHR12581">
    <property type="entry name" value="HIV-1 REV BINDING PROTEIN 2, 3"/>
    <property type="match status" value="1"/>
</dbReference>
<dbReference type="InterPro" id="IPR048550">
    <property type="entry name" value="KRR1-like_KH1_euk"/>
</dbReference>
<dbReference type="Pfam" id="PF13920">
    <property type="entry name" value="zf-C3HC4_3"/>
    <property type="match status" value="1"/>
</dbReference>
<dbReference type="InterPro" id="IPR048548">
    <property type="entry name" value="KRR1-like_KH2"/>
</dbReference>
<comment type="caution">
    <text evidence="7">The sequence shown here is derived from an EMBL/GenBank/DDBJ whole genome shotgun (WGS) entry which is preliminary data.</text>
</comment>
<dbReference type="GO" id="GO:0008270">
    <property type="term" value="F:zinc ion binding"/>
    <property type="evidence" value="ECO:0007669"/>
    <property type="project" value="UniProtKB-KW"/>
</dbReference>
<dbReference type="PROSITE" id="PS50089">
    <property type="entry name" value="ZF_RING_2"/>
    <property type="match status" value="1"/>
</dbReference>
<evidence type="ECO:0000256" key="2">
    <source>
        <dbReference type="ARBA" id="ARBA00022884"/>
    </source>
</evidence>
<dbReference type="Pfam" id="PF21800">
    <property type="entry name" value="KH_KRR1_2nd"/>
    <property type="match status" value="1"/>
</dbReference>
<feature type="region of interest" description="Disordered" evidence="5">
    <location>
        <begin position="631"/>
        <end position="676"/>
    </location>
</feature>
<evidence type="ECO:0000256" key="5">
    <source>
        <dbReference type="SAM" id="MobiDB-lite"/>
    </source>
</evidence>
<dbReference type="PANTHER" id="PTHR12581:SF0">
    <property type="entry name" value="KRR1 SMALL SUBUNIT PROCESSOME COMPONENT HOMOLOG"/>
    <property type="match status" value="1"/>
</dbReference>
<feature type="compositionally biased region" description="Basic residues" evidence="5">
    <location>
        <begin position="281"/>
        <end position="296"/>
    </location>
</feature>
<keyword evidence="2" id="KW-0694">RNA-binding</keyword>
<evidence type="ECO:0000313" key="7">
    <source>
        <dbReference type="EMBL" id="KAG6572457.1"/>
    </source>
</evidence>
<dbReference type="FunFam" id="3.30.1370.10:FF:000014">
    <property type="entry name" value="KRR1 small subunit processome component"/>
    <property type="match status" value="1"/>
</dbReference>
<feature type="compositionally biased region" description="Basic residues" evidence="5">
    <location>
        <begin position="590"/>
        <end position="602"/>
    </location>
</feature>
<dbReference type="FunFam" id="3.30.1370.10:FF:000137">
    <property type="entry name" value="KRR1 small subunit processome component"/>
    <property type="match status" value="1"/>
</dbReference>
<dbReference type="Proteomes" id="UP000685013">
    <property type="component" value="Chromosome 19"/>
</dbReference>
<evidence type="ECO:0000256" key="1">
    <source>
        <dbReference type="ARBA" id="ARBA00004604"/>
    </source>
</evidence>
<dbReference type="Pfam" id="PF17903">
    <property type="entry name" value="KH_KRR1_1st"/>
    <property type="match status" value="1"/>
</dbReference>
<reference evidence="7 8" key="1">
    <citation type="journal article" date="2021" name="Hortic Res">
        <title>The domestication of Cucurbita argyrosperma as revealed by the genome of its wild relative.</title>
        <authorList>
            <person name="Barrera-Redondo J."/>
            <person name="Sanchez-de la Vega G."/>
            <person name="Aguirre-Liguori J.A."/>
            <person name="Castellanos-Morales G."/>
            <person name="Gutierrez-Guerrero Y.T."/>
            <person name="Aguirre-Dugua X."/>
            <person name="Aguirre-Planter E."/>
            <person name="Tenaillon M.I."/>
            <person name="Lira-Saade R."/>
            <person name="Eguiarte L.E."/>
        </authorList>
    </citation>
    <scope>NUCLEOTIDE SEQUENCE [LARGE SCALE GENOMIC DNA]</scope>
    <source>
        <strain evidence="7">JBR-2021</strain>
    </source>
</reference>
<feature type="compositionally biased region" description="Low complexity" evidence="5">
    <location>
        <begin position="306"/>
        <end position="317"/>
    </location>
</feature>
<feature type="compositionally biased region" description="Acidic residues" evidence="5">
    <location>
        <begin position="261"/>
        <end position="276"/>
    </location>
</feature>
<protein>
    <submittedName>
        <fullName evidence="7">KRR1 small subunit processome component-like protein</fullName>
    </submittedName>
</protein>
<dbReference type="InterPro" id="IPR001841">
    <property type="entry name" value="Znf_RING"/>
</dbReference>
<dbReference type="CDD" id="cd16649">
    <property type="entry name" value="mRING-HC-C3HC5_CGRF1-like"/>
    <property type="match status" value="1"/>
</dbReference>
<evidence type="ECO:0000256" key="3">
    <source>
        <dbReference type="ARBA" id="ARBA00023242"/>
    </source>
</evidence>
<dbReference type="InterPro" id="IPR048549">
    <property type="entry name" value="KRR1-like_KH2_euk"/>
</dbReference>
<accession>A0AAV6LZG3</accession>
<feature type="region of interest" description="Disordered" evidence="5">
    <location>
        <begin position="235"/>
        <end position="318"/>
    </location>
</feature>
<dbReference type="CDD" id="cd22393">
    <property type="entry name" value="KH-I_KRR1_rpt1"/>
    <property type="match status" value="1"/>
</dbReference>
<sequence>MAVEARHLNLFHPQLIGGNRELMNPIEGDANLYNSQMGYGVPLVSGTTTTETLLPAYNSVIVDSSVSPKTVAPSAAIKSDSGLTFNYNSNLSIPRKRSRECMNINPFASSYPSPPTSKSCGSFSFLGEDLSLQIYQQQLDIDRLISQHLEKVRSEVEERRKRQARRIIEAIEVSVMKKLKAKEEEMEKMSKLNLALEERVKTLNIENEVWRDMAQTNEAAVNTLRTNLEQVLRQAKEDRKNGGVGKREALVEDAQSSCGSNEEEEKEVKEEEEEEVEGRWRVVKSKTVKRNNKGSNRKNGGEERGSSSSSSSSKGSNRMCRNCGKEESSVLLLPCRHLCLCTVCGSSVHTCPICKSTKNGSVHSDLSLLAVCDIAPPLRFSLRIFQHGDGGGMLEVSSFSTLFPVYREKYLQDAWPVVKSALKEFGIACDLNLVEGSMTVSTTRKTKDPYIIVKARDLIKLLSRSVPAPQAIKILDDEMQCDIIKIGNLVRKKERFVKRRRFLVGPNSSTLKALEILTGCYILVQGNTVAAMGSFKGLKQVRRIVEECMMNKMHPVYNIKILMMKKELANDPALANENWDRFLPKFKKKTVKQKKVKSKQKKPYTPFPPPQPPSQIDIQLETGEYFLSDKKKSAKKWQEKQEKQAEKTAENKRKREAAFVPPKEPPKQDTNIDGDNNDIATMAKALKVWRGVRIYTH</sequence>
<keyword evidence="8" id="KW-1185">Reference proteome</keyword>
<keyword evidence="4" id="KW-0863">Zinc-finger</keyword>
<dbReference type="GO" id="GO:0032040">
    <property type="term" value="C:small-subunit processome"/>
    <property type="evidence" value="ECO:0007669"/>
    <property type="project" value="TreeGrafter"/>
</dbReference>